<evidence type="ECO:0000256" key="7">
    <source>
        <dbReference type="PROSITE-ProRule" id="PRU00529"/>
    </source>
</evidence>
<dbReference type="EC" id="2.1.1.173" evidence="6"/>
<dbReference type="Gene3D" id="3.30.2130.30">
    <property type="match status" value="1"/>
</dbReference>
<accession>A0AAW8B4C6</accession>
<keyword evidence="11" id="KW-1185">Reference proteome</keyword>
<gene>
    <name evidence="10" type="primary">rlmKL</name>
    <name evidence="6" type="synonym">rlmL</name>
    <name evidence="10" type="ORF">Q8A57_09605</name>
</gene>
<dbReference type="PROSITE" id="PS01261">
    <property type="entry name" value="UPF0020"/>
    <property type="match status" value="1"/>
</dbReference>
<dbReference type="SUPFAM" id="SSF53335">
    <property type="entry name" value="S-adenosyl-L-methionine-dependent methyltransferases"/>
    <property type="match status" value="2"/>
</dbReference>
<evidence type="ECO:0000256" key="1">
    <source>
        <dbReference type="ARBA" id="ARBA00022490"/>
    </source>
</evidence>
<reference evidence="10" key="1">
    <citation type="journal article" date="2010" name="Int. J. Syst. Evol. Microbiol.">
        <title>Porticoccus litoralis gen. nov., sp. nov., a gammaproteobacterium isolated from the Yellow Sea.</title>
        <authorList>
            <person name="Oh H.M."/>
            <person name="Kim H."/>
            <person name="Kim K.M."/>
            <person name="Min G.S."/>
            <person name="Cho J.C."/>
        </authorList>
    </citation>
    <scope>NUCLEOTIDE SEQUENCE</scope>
    <source>
        <strain evidence="10">DSM 25064</strain>
    </source>
</reference>
<keyword evidence="1 6" id="KW-0963">Cytoplasm</keyword>
<dbReference type="NCBIfam" id="NF008748">
    <property type="entry name" value="PRK11783.1"/>
    <property type="match status" value="1"/>
</dbReference>
<comment type="caution">
    <text evidence="10">The sequence shown here is derived from an EMBL/GenBank/DDBJ whole genome shotgun (WGS) entry which is preliminary data.</text>
</comment>
<dbReference type="InterPro" id="IPR053943">
    <property type="entry name" value="RlmKL-like_Mtase_CS"/>
</dbReference>
<keyword evidence="4 6" id="KW-0808">Transferase</keyword>
<dbReference type="EC" id="2.1.1.264" evidence="6"/>
<dbReference type="Pfam" id="PF02926">
    <property type="entry name" value="THUMP"/>
    <property type="match status" value="1"/>
</dbReference>
<dbReference type="CDD" id="cd02440">
    <property type="entry name" value="AdoMet_MTases"/>
    <property type="match status" value="1"/>
</dbReference>
<evidence type="ECO:0000256" key="3">
    <source>
        <dbReference type="ARBA" id="ARBA00022603"/>
    </source>
</evidence>
<proteinExistence type="inferred from homology"/>
<dbReference type="PROSITE" id="PS00092">
    <property type="entry name" value="N6_MTASE"/>
    <property type="match status" value="1"/>
</dbReference>
<dbReference type="Proteomes" id="UP001178354">
    <property type="component" value="Unassembled WGS sequence"/>
</dbReference>
<feature type="domain" description="THUMP" evidence="9">
    <location>
        <begin position="44"/>
        <end position="155"/>
    </location>
</feature>
<dbReference type="Pfam" id="PF22020">
    <property type="entry name" value="RlmL_1st"/>
    <property type="match status" value="1"/>
</dbReference>
<dbReference type="AlphaFoldDB" id="A0AAW8B4C6"/>
<dbReference type="GO" id="GO:0052915">
    <property type="term" value="F:23S rRNA (guanine(2445)-N(2))-methyltransferase activity"/>
    <property type="evidence" value="ECO:0007669"/>
    <property type="project" value="UniProtKB-UniRule"/>
</dbReference>
<dbReference type="PIRSF" id="PIRSF037618">
    <property type="entry name" value="RNA_Mtase_bacteria_prd"/>
    <property type="match status" value="1"/>
</dbReference>
<evidence type="ECO:0000256" key="6">
    <source>
        <dbReference type="HAMAP-Rule" id="MF_01858"/>
    </source>
</evidence>
<dbReference type="Pfam" id="PF10672">
    <property type="entry name" value="Methyltrans_SAM"/>
    <property type="match status" value="1"/>
</dbReference>
<evidence type="ECO:0000259" key="9">
    <source>
        <dbReference type="PROSITE" id="PS51165"/>
    </source>
</evidence>
<dbReference type="PANTHER" id="PTHR47313:SF1">
    <property type="entry name" value="RIBOSOMAL RNA LARGE SUBUNIT METHYLTRANSFERASE K_L"/>
    <property type="match status" value="1"/>
</dbReference>
<dbReference type="EMBL" id="JAUUUU010000005">
    <property type="protein sequence ID" value="MDP1521223.1"/>
    <property type="molecule type" value="Genomic_DNA"/>
</dbReference>
<dbReference type="InterPro" id="IPR029063">
    <property type="entry name" value="SAM-dependent_MTases_sf"/>
</dbReference>
<dbReference type="Gene3D" id="3.30.750.80">
    <property type="entry name" value="RNA methyltransferase domain (HRMD) like"/>
    <property type="match status" value="1"/>
</dbReference>
<evidence type="ECO:0000256" key="5">
    <source>
        <dbReference type="ARBA" id="ARBA00022691"/>
    </source>
</evidence>
<comment type="similarity">
    <text evidence="6">Belongs to the methyltransferase superfamily. RlmKL family.</text>
</comment>
<evidence type="ECO:0000313" key="11">
    <source>
        <dbReference type="Proteomes" id="UP001178354"/>
    </source>
</evidence>
<comment type="subcellular location">
    <subcellularLocation>
        <location evidence="6">Cytoplasm</location>
    </subcellularLocation>
</comment>
<dbReference type="GO" id="GO:0005737">
    <property type="term" value="C:cytoplasm"/>
    <property type="evidence" value="ECO:0007669"/>
    <property type="project" value="UniProtKB-SubCell"/>
</dbReference>
<comment type="catalytic activity">
    <reaction evidence="6">
        <text>guanosine(2069) in 23S rRNA + S-adenosyl-L-methionine = N(2)-methylguanosine(2069) in 23S rRNA + S-adenosyl-L-homocysteine + H(+)</text>
        <dbReference type="Rhea" id="RHEA:43772"/>
        <dbReference type="Rhea" id="RHEA-COMP:10688"/>
        <dbReference type="Rhea" id="RHEA-COMP:10689"/>
        <dbReference type="ChEBI" id="CHEBI:15378"/>
        <dbReference type="ChEBI" id="CHEBI:57856"/>
        <dbReference type="ChEBI" id="CHEBI:59789"/>
        <dbReference type="ChEBI" id="CHEBI:74269"/>
        <dbReference type="ChEBI" id="CHEBI:74481"/>
        <dbReference type="EC" id="2.1.1.264"/>
    </reaction>
</comment>
<keyword evidence="5 6" id="KW-0949">S-adenosyl-L-methionine</keyword>
<evidence type="ECO:0000256" key="2">
    <source>
        <dbReference type="ARBA" id="ARBA00022552"/>
    </source>
</evidence>
<dbReference type="InterPro" id="IPR017244">
    <property type="entry name" value="23SrRNA_methyltr_KL"/>
</dbReference>
<reference evidence="10" key="2">
    <citation type="submission" date="2023-08" db="EMBL/GenBank/DDBJ databases">
        <authorList>
            <person name="Luo J."/>
        </authorList>
    </citation>
    <scope>NUCLEOTIDE SEQUENCE</scope>
    <source>
        <strain evidence="10">DSM 25064</strain>
    </source>
</reference>
<dbReference type="GO" id="GO:0070043">
    <property type="term" value="F:rRNA (guanine-N7-)-methyltransferase activity"/>
    <property type="evidence" value="ECO:0007669"/>
    <property type="project" value="UniProtKB-UniRule"/>
</dbReference>
<dbReference type="InterPro" id="IPR019614">
    <property type="entry name" value="SAM-dep_methyl-trfase"/>
</dbReference>
<evidence type="ECO:0000256" key="4">
    <source>
        <dbReference type="ARBA" id="ARBA00022679"/>
    </source>
</evidence>
<comment type="catalytic activity">
    <reaction evidence="6">
        <text>guanosine(2445) in 23S rRNA + S-adenosyl-L-methionine = N(2)-methylguanosine(2445) in 23S rRNA + S-adenosyl-L-homocysteine + H(+)</text>
        <dbReference type="Rhea" id="RHEA:42740"/>
        <dbReference type="Rhea" id="RHEA-COMP:10215"/>
        <dbReference type="Rhea" id="RHEA-COMP:10216"/>
        <dbReference type="ChEBI" id="CHEBI:15378"/>
        <dbReference type="ChEBI" id="CHEBI:57856"/>
        <dbReference type="ChEBI" id="CHEBI:59789"/>
        <dbReference type="ChEBI" id="CHEBI:74269"/>
        <dbReference type="ChEBI" id="CHEBI:74481"/>
        <dbReference type="EC" id="2.1.1.173"/>
    </reaction>
</comment>
<dbReference type="InterPro" id="IPR000241">
    <property type="entry name" value="RlmKL-like_Mtase"/>
</dbReference>
<dbReference type="Pfam" id="PF01170">
    <property type="entry name" value="UPF0020"/>
    <property type="match status" value="1"/>
</dbReference>
<dbReference type="InterPro" id="IPR054170">
    <property type="entry name" value="RlmL_1st"/>
</dbReference>
<dbReference type="InterPro" id="IPR004114">
    <property type="entry name" value="THUMP_dom"/>
</dbReference>
<dbReference type="PROSITE" id="PS51165">
    <property type="entry name" value="THUMP"/>
    <property type="match status" value="1"/>
</dbReference>
<dbReference type="PANTHER" id="PTHR47313">
    <property type="entry name" value="RIBOSOMAL RNA LARGE SUBUNIT METHYLTRANSFERASE K/L"/>
    <property type="match status" value="1"/>
</dbReference>
<keyword evidence="2 6" id="KW-0698">rRNA processing</keyword>
<organism evidence="10 11">
    <name type="scientific">Porticoccus litoralis</name>
    <dbReference type="NCBI Taxonomy" id="434086"/>
    <lineage>
        <taxon>Bacteria</taxon>
        <taxon>Pseudomonadati</taxon>
        <taxon>Pseudomonadota</taxon>
        <taxon>Gammaproteobacteria</taxon>
        <taxon>Cellvibrionales</taxon>
        <taxon>Porticoccaceae</taxon>
        <taxon>Porticoccus</taxon>
    </lineage>
</organism>
<dbReference type="SMART" id="SM00981">
    <property type="entry name" value="THUMP"/>
    <property type="match status" value="1"/>
</dbReference>
<evidence type="ECO:0000313" key="10">
    <source>
        <dbReference type="EMBL" id="MDP1521223.1"/>
    </source>
</evidence>
<sequence>MMTMWFASCPKGLEALLASELAELGAVKTRETVAGVYAEGDMAFAYRACLWSRLANRILMPLDKTPVDSADDLYRGVAAIPWEEHLTPNEAIAVDFIGTNDAIRHTKFGAQQVKDAIVDRLQSHYSARPNVDLKHPDLRINVRLAKDQANISLDFSGDSLHKRGYRVAMVPAPLKENLAAALLLRAGWPEIAASGGALLDPLCGSGTLLIEGAMMVADIAPGLNREQFGFHGWKQYEPDLWQELRQEALARCEQGLAKELPEIRGYDKDTRAVSAAQENIACAGLEKWVRVMAKPIQAFKKPTHREIDNGLIICNPPYGERWGDMEELRPLYQTLGEVAKRECPGWRLAVITGNADLAGELRLRAEKKYQFFNGTIPSQLLLFQLRSVTDEQPSQTSPYQKSLSDGAQMFANRLKKNARKLAPWLDKSGVSCYRLYDADMPEYAVAVDIYDEAIHVQEYAPPAKIDEEQANRHLSEVRQALLSLYPGSRGKLFFKERRRQKGDSQYQPVKSRQQRNQRDGSVFVVTEGSCRFEVNLSDYLDSGLFLDHRPVRRLLGEMAAGKRFLNLFCYTAAATVHAALGGAASSLSVDMSNSYLEWASRNFVLNKLDQERHQLMRADCLDWLAKGQGEFDLIFLDPPTFSNSKKMEGVLDIQQDHPRLIAQAMAILARGGTLVFSNNYRKFELSDSVTADYLVENITAQTFDPDFQRNQKIHNCWLIRHREGDG</sequence>
<feature type="region of interest" description="Disordered" evidence="8">
    <location>
        <begin position="498"/>
        <end position="518"/>
    </location>
</feature>
<keyword evidence="7" id="KW-0694">RNA-binding</keyword>
<dbReference type="RefSeq" id="WP_305170887.1">
    <property type="nucleotide sequence ID" value="NZ_JAUUUU010000005.1"/>
</dbReference>
<dbReference type="HAMAP" id="MF_01858">
    <property type="entry name" value="23SrRNA_methyltr_KL"/>
    <property type="match status" value="1"/>
</dbReference>
<protein>
    <recommendedName>
        <fullName evidence="6">Ribosomal RNA large subunit methyltransferase K/L</fullName>
    </recommendedName>
    <domain>
        <recommendedName>
            <fullName evidence="6">23S rRNA m2G2445 methyltransferase</fullName>
            <ecNumber evidence="6">2.1.1.173</ecNumber>
        </recommendedName>
        <alternativeName>
            <fullName evidence="6">rRNA (guanine-N(2)-)-methyltransferase RlmL</fullName>
        </alternativeName>
    </domain>
    <domain>
        <recommendedName>
            <fullName evidence="6">23S rRNA m7G2069 methyltransferase</fullName>
            <ecNumber evidence="6">2.1.1.264</ecNumber>
        </recommendedName>
        <alternativeName>
            <fullName evidence="6">rRNA (guanine-N(7)-)-methyltransferase RlmK</fullName>
        </alternativeName>
    </domain>
</protein>
<dbReference type="GO" id="GO:0003723">
    <property type="term" value="F:RNA binding"/>
    <property type="evidence" value="ECO:0007669"/>
    <property type="project" value="UniProtKB-UniRule"/>
</dbReference>
<dbReference type="InterPro" id="IPR002052">
    <property type="entry name" value="DNA_methylase_N6_adenine_CS"/>
</dbReference>
<comment type="function">
    <text evidence="6">Specifically methylates the guanine in position 2445 (m2G2445) and the guanine in position 2069 (m7G2069) of 23S rRNA.</text>
</comment>
<name>A0AAW8B4C6_9GAMM</name>
<keyword evidence="3 6" id="KW-0489">Methyltransferase</keyword>
<evidence type="ECO:0000256" key="8">
    <source>
        <dbReference type="SAM" id="MobiDB-lite"/>
    </source>
</evidence>
<dbReference type="Gene3D" id="3.40.50.150">
    <property type="entry name" value="Vaccinia Virus protein VP39"/>
    <property type="match status" value="2"/>
</dbReference>
<dbReference type="CDD" id="cd11715">
    <property type="entry name" value="THUMP_AdoMetMT"/>
    <property type="match status" value="1"/>
</dbReference>